<evidence type="ECO:0000256" key="3">
    <source>
        <dbReference type="ARBA" id="ARBA00022989"/>
    </source>
</evidence>
<feature type="transmembrane region" description="Helical" evidence="5">
    <location>
        <begin position="273"/>
        <end position="294"/>
    </location>
</feature>
<feature type="transmembrane region" description="Helical" evidence="5">
    <location>
        <begin position="356"/>
        <end position="377"/>
    </location>
</feature>
<evidence type="ECO:0000256" key="4">
    <source>
        <dbReference type="ARBA" id="ARBA00023136"/>
    </source>
</evidence>
<evidence type="ECO:0000259" key="6">
    <source>
        <dbReference type="Pfam" id="PF04932"/>
    </source>
</evidence>
<feature type="transmembrane region" description="Helical" evidence="5">
    <location>
        <begin position="242"/>
        <end position="261"/>
    </location>
</feature>
<feature type="transmembrane region" description="Helical" evidence="5">
    <location>
        <begin position="181"/>
        <end position="198"/>
    </location>
</feature>
<evidence type="ECO:0000256" key="2">
    <source>
        <dbReference type="ARBA" id="ARBA00022692"/>
    </source>
</evidence>
<feature type="transmembrane region" description="Helical" evidence="5">
    <location>
        <begin position="92"/>
        <end position="109"/>
    </location>
</feature>
<dbReference type="PANTHER" id="PTHR37422">
    <property type="entry name" value="TEICHURONIC ACID BIOSYNTHESIS PROTEIN TUAE"/>
    <property type="match status" value="1"/>
</dbReference>
<dbReference type="PANTHER" id="PTHR37422:SF13">
    <property type="entry name" value="LIPOPOLYSACCHARIDE BIOSYNTHESIS PROTEIN PA4999-RELATED"/>
    <property type="match status" value="1"/>
</dbReference>
<keyword evidence="3 5" id="KW-1133">Transmembrane helix</keyword>
<dbReference type="AlphaFoldDB" id="A0A2H0NB78"/>
<evidence type="ECO:0000313" key="8">
    <source>
        <dbReference type="Proteomes" id="UP000230564"/>
    </source>
</evidence>
<dbReference type="Proteomes" id="UP000230564">
    <property type="component" value="Unassembled WGS sequence"/>
</dbReference>
<comment type="caution">
    <text evidence="7">The sequence shown here is derived from an EMBL/GenBank/DDBJ whole genome shotgun (WGS) entry which is preliminary data.</text>
</comment>
<keyword evidence="2 5" id="KW-0812">Transmembrane</keyword>
<dbReference type="InterPro" id="IPR051533">
    <property type="entry name" value="WaaL-like"/>
</dbReference>
<dbReference type="Pfam" id="PF04932">
    <property type="entry name" value="Wzy_C"/>
    <property type="match status" value="1"/>
</dbReference>
<keyword evidence="4 5" id="KW-0472">Membrane</keyword>
<evidence type="ECO:0000313" key="7">
    <source>
        <dbReference type="EMBL" id="PIR06159.1"/>
    </source>
</evidence>
<feature type="transmembrane region" description="Helical" evidence="5">
    <location>
        <begin position="116"/>
        <end position="138"/>
    </location>
</feature>
<evidence type="ECO:0000256" key="1">
    <source>
        <dbReference type="ARBA" id="ARBA00004141"/>
    </source>
</evidence>
<sequence>MKDKLFKFLFALFIILIPWQVRWIFFDWQLNNQVWEYGRLSIYGSMIILLLAAGLFIWKHPKELKFSGDKFLYLVIVYAIIVSLFSPAVLVSLYYLGVIFIAVLFVALVRLSSKLFVAQIFLLSGMIQGVFAIGQILMQKVPANKWLGLAEHLPSVLGTSVVEVGTSRILRAYGSLPHPNILGGFLLVAIFAGLYLWIQFYKKSEEHNWALSFIKKNIWQFLFIIFSLIICTYGLLASFSRSALLALICALFSVTAINVLSRKWLAFNVGIKYFLLLLILFISFNLWFPGAWAARYNIEGRLEVQSLEQRADSFQQFDFTNYKHLFFGQGLGVNTLVAYEKNPDQPVYSFQPIHDIFILAFAESGIVGVLLLLIIFGRVIKSSYEADILSTSLLLGLIVIGLFDHYLWTTWTGWLLLSFGLVNMYKKKHLSG</sequence>
<proteinExistence type="predicted"/>
<protein>
    <recommendedName>
        <fullName evidence="6">O-antigen ligase-related domain-containing protein</fullName>
    </recommendedName>
</protein>
<gene>
    <name evidence="7" type="ORF">COV55_04760</name>
</gene>
<feature type="domain" description="O-antigen ligase-related" evidence="6">
    <location>
        <begin position="227"/>
        <end position="373"/>
    </location>
</feature>
<reference evidence="7 8" key="1">
    <citation type="submission" date="2017-09" db="EMBL/GenBank/DDBJ databases">
        <title>Depth-based differentiation of microbial function through sediment-hosted aquifers and enrichment of novel symbionts in the deep terrestrial subsurface.</title>
        <authorList>
            <person name="Probst A.J."/>
            <person name="Ladd B."/>
            <person name="Jarett J.K."/>
            <person name="Geller-Mcgrath D.E."/>
            <person name="Sieber C.M."/>
            <person name="Emerson J.B."/>
            <person name="Anantharaman K."/>
            <person name="Thomas B.C."/>
            <person name="Malmstrom R."/>
            <person name="Stieglmeier M."/>
            <person name="Klingl A."/>
            <person name="Woyke T."/>
            <person name="Ryan C.M."/>
            <person name="Banfield J.F."/>
        </authorList>
    </citation>
    <scope>NUCLEOTIDE SEQUENCE [LARGE SCALE GENOMIC DNA]</scope>
    <source>
        <strain evidence="7">CG11_big_fil_rev_8_21_14_0_20_36_20</strain>
    </source>
</reference>
<feature type="transmembrane region" description="Helical" evidence="5">
    <location>
        <begin position="5"/>
        <end position="25"/>
    </location>
</feature>
<dbReference type="InterPro" id="IPR007016">
    <property type="entry name" value="O-antigen_ligase-rel_domated"/>
</dbReference>
<feature type="transmembrane region" description="Helical" evidence="5">
    <location>
        <begin position="218"/>
        <end position="236"/>
    </location>
</feature>
<name>A0A2H0NB78_9BACT</name>
<evidence type="ECO:0000256" key="5">
    <source>
        <dbReference type="SAM" id="Phobius"/>
    </source>
</evidence>
<comment type="subcellular location">
    <subcellularLocation>
        <location evidence="1">Membrane</location>
        <topology evidence="1">Multi-pass membrane protein</topology>
    </subcellularLocation>
</comment>
<accession>A0A2H0NB78</accession>
<dbReference type="EMBL" id="PCWQ01000020">
    <property type="protein sequence ID" value="PIR06159.1"/>
    <property type="molecule type" value="Genomic_DNA"/>
</dbReference>
<dbReference type="GO" id="GO:0016020">
    <property type="term" value="C:membrane"/>
    <property type="evidence" value="ECO:0007669"/>
    <property type="project" value="UniProtKB-SubCell"/>
</dbReference>
<feature type="transmembrane region" description="Helical" evidence="5">
    <location>
        <begin position="70"/>
        <end position="86"/>
    </location>
</feature>
<organism evidence="7 8">
    <name type="scientific">Candidatus Komeilibacteria bacterium CG11_big_fil_rev_8_21_14_0_20_36_20</name>
    <dbReference type="NCBI Taxonomy" id="1974477"/>
    <lineage>
        <taxon>Bacteria</taxon>
        <taxon>Candidatus Komeiliibacteriota</taxon>
    </lineage>
</organism>
<feature type="transmembrane region" description="Helical" evidence="5">
    <location>
        <begin position="37"/>
        <end position="58"/>
    </location>
</feature>